<feature type="transmembrane region" description="Helical" evidence="1">
    <location>
        <begin position="175"/>
        <end position="203"/>
    </location>
</feature>
<name>A0A6G0YFX8_APHCR</name>
<evidence type="ECO:0000256" key="1">
    <source>
        <dbReference type="SAM" id="Phobius"/>
    </source>
</evidence>
<keyword evidence="1" id="KW-1133">Transmembrane helix</keyword>
<reference evidence="2 3" key="1">
    <citation type="submission" date="2019-08" db="EMBL/GenBank/DDBJ databases">
        <title>Whole genome of Aphis craccivora.</title>
        <authorList>
            <person name="Voronova N.V."/>
            <person name="Shulinski R.S."/>
            <person name="Bandarenka Y.V."/>
            <person name="Zhorov D.G."/>
            <person name="Warner D."/>
        </authorList>
    </citation>
    <scope>NUCLEOTIDE SEQUENCE [LARGE SCALE GENOMIC DNA]</scope>
    <source>
        <strain evidence="2">180601</strain>
        <tissue evidence="2">Whole Body</tissue>
    </source>
</reference>
<dbReference type="Proteomes" id="UP000478052">
    <property type="component" value="Unassembled WGS sequence"/>
</dbReference>
<dbReference type="EMBL" id="VUJU01004207">
    <property type="protein sequence ID" value="KAF0755212.1"/>
    <property type="molecule type" value="Genomic_DNA"/>
</dbReference>
<keyword evidence="3" id="KW-1185">Reference proteome</keyword>
<evidence type="ECO:0000313" key="3">
    <source>
        <dbReference type="Proteomes" id="UP000478052"/>
    </source>
</evidence>
<feature type="transmembrane region" description="Helical" evidence="1">
    <location>
        <begin position="24"/>
        <end position="48"/>
    </location>
</feature>
<comment type="caution">
    <text evidence="2">The sequence shown here is derived from an EMBL/GenBank/DDBJ whole genome shotgun (WGS) entry which is preliminary data.</text>
</comment>
<proteinExistence type="predicted"/>
<organism evidence="2 3">
    <name type="scientific">Aphis craccivora</name>
    <name type="common">Cowpea aphid</name>
    <dbReference type="NCBI Taxonomy" id="307492"/>
    <lineage>
        <taxon>Eukaryota</taxon>
        <taxon>Metazoa</taxon>
        <taxon>Ecdysozoa</taxon>
        <taxon>Arthropoda</taxon>
        <taxon>Hexapoda</taxon>
        <taxon>Insecta</taxon>
        <taxon>Pterygota</taxon>
        <taxon>Neoptera</taxon>
        <taxon>Paraneoptera</taxon>
        <taxon>Hemiptera</taxon>
        <taxon>Sternorrhyncha</taxon>
        <taxon>Aphidomorpha</taxon>
        <taxon>Aphidoidea</taxon>
        <taxon>Aphididae</taxon>
        <taxon>Aphidini</taxon>
        <taxon>Aphis</taxon>
        <taxon>Aphis</taxon>
    </lineage>
</organism>
<keyword evidence="1" id="KW-0472">Membrane</keyword>
<gene>
    <name evidence="2" type="ORF">FWK35_00016247</name>
</gene>
<evidence type="ECO:0000313" key="2">
    <source>
        <dbReference type="EMBL" id="KAF0755212.1"/>
    </source>
</evidence>
<keyword evidence="1" id="KW-0812">Transmembrane</keyword>
<sequence length="227" mass="27097">MLRIQFEIFNSNIKKYVHMYCDSAVLTFFELTNSVNFITIFIVVGALLKGKTISAMPYALILTAIGYVFDIFSVFFRTTDLILSADSSNCGYIKFFYCIMQFFSKYTQYTYKYIRNNCFFFFINKNIINCHMPAVDPYDVIYCETNWVVGDLTYTTYMKRLESPDTKFNIILNLFYFYMVYMCIFHTALIYMLLYILMLYCYWLHSMTVAQKKQIRLQLGLYDVDKR</sequence>
<dbReference type="OrthoDB" id="6613373at2759"/>
<protein>
    <submittedName>
        <fullName evidence="2">Uncharacterized protein</fullName>
    </submittedName>
</protein>
<accession>A0A6G0YFX8</accession>
<dbReference type="AlphaFoldDB" id="A0A6G0YFX8"/>
<feature type="transmembrane region" description="Helical" evidence="1">
    <location>
        <begin position="55"/>
        <end position="76"/>
    </location>
</feature>